<dbReference type="InterPro" id="IPR007345">
    <property type="entry name" value="Polysacch_pyruvyl_Trfase"/>
</dbReference>
<comment type="caution">
    <text evidence="2">The sequence shown here is derived from an EMBL/GenBank/DDBJ whole genome shotgun (WGS) entry which is preliminary data.</text>
</comment>
<feature type="domain" description="Polysaccharide pyruvyl transferase" evidence="1">
    <location>
        <begin position="386"/>
        <end position="535"/>
    </location>
</feature>
<evidence type="ECO:0000313" key="3">
    <source>
        <dbReference type="Proteomes" id="UP001251085"/>
    </source>
</evidence>
<dbReference type="Proteomes" id="UP001251085">
    <property type="component" value="Unassembled WGS sequence"/>
</dbReference>
<organism evidence="2 3">
    <name type="scientific">Paracoccus broussonetiae</name>
    <dbReference type="NCBI Taxonomy" id="3075834"/>
    <lineage>
        <taxon>Bacteria</taxon>
        <taxon>Pseudomonadati</taxon>
        <taxon>Pseudomonadota</taxon>
        <taxon>Alphaproteobacteria</taxon>
        <taxon>Rhodobacterales</taxon>
        <taxon>Paracoccaceae</taxon>
        <taxon>Paracoccus</taxon>
    </lineage>
</organism>
<accession>A0ABU3EJ88</accession>
<dbReference type="GO" id="GO:0016740">
    <property type="term" value="F:transferase activity"/>
    <property type="evidence" value="ECO:0007669"/>
    <property type="project" value="UniProtKB-KW"/>
</dbReference>
<protein>
    <submittedName>
        <fullName evidence="2">Polysaccharide pyruvyl transferase family protein</fullName>
    </submittedName>
</protein>
<keyword evidence="3" id="KW-1185">Reference proteome</keyword>
<dbReference type="Pfam" id="PF04230">
    <property type="entry name" value="PS_pyruv_trans"/>
    <property type="match status" value="1"/>
</dbReference>
<dbReference type="RefSeq" id="WP_311761406.1">
    <property type="nucleotide sequence ID" value="NZ_JAVRQI010000020.1"/>
</dbReference>
<keyword evidence="2" id="KW-0808">Transferase</keyword>
<evidence type="ECO:0000313" key="2">
    <source>
        <dbReference type="EMBL" id="MDT1064318.1"/>
    </source>
</evidence>
<evidence type="ECO:0000259" key="1">
    <source>
        <dbReference type="Pfam" id="PF04230"/>
    </source>
</evidence>
<dbReference type="EMBL" id="JAVRQI010000020">
    <property type="protein sequence ID" value="MDT1064318.1"/>
    <property type="molecule type" value="Genomic_DNA"/>
</dbReference>
<name>A0ABU3EJ88_9RHOB</name>
<gene>
    <name evidence="2" type="ORF">RM190_20825</name>
</gene>
<proteinExistence type="predicted"/>
<sequence length="620" mass="68107">MSAPIETQVRPSAQGRDDILVCSFHTPDDYYAEAAEQLRGSLSGLGIPHRIAEVQKAPGEEWIELCRKKIPFLHSVCEDHPDKRIFWIDIDCDIDYLPGFVADFSADIIGFQRGFNTPLRIGYGHSARFWEPCFWGINTTPAARAYISDAARASASMSIRATDDYFFEEAWRRNADRLSFQVIPASMLGGRTAQDGTGARPFFFFGSSGNVATFKGLAAQHDRRARPNPMKPAPGVKSIALQTARQMQGVLPSRIAGPLRRLSDRIGVTEFLSPTLPATSNGGSGLSPNSIYHLVHEAREGRAEAVRDRIAAMDARRLPAATDLAVIGAANAFLEHAGQVSEDALRLHWWDKPYPGNYGDWLSPLILGKLTARPVRFQRHDEADAPPHLMALGSIGRFAQTSSILVGTGISRSDAALAPDATYISLRGPYSAQAVAAAGGPKVERFGDPAAILPRLFPHPHPANSNGRIALVRHFSHRSIPLRMPEHVDELSILRSGRDAILALIHKLHEYDAVLTSAMHVYITCHAYGIPVALVTFEGHENAVHGDQVKYRDYAAGIGLPERMPIPIGPDLRRRALLDLVEHDRISETAMDEVTAALHDAVALYDRVERRPAERRAARS</sequence>
<reference evidence="3" key="1">
    <citation type="submission" date="2023-07" db="EMBL/GenBank/DDBJ databases">
        <title>Characterization of two Paracoccaceae strains isolated from Phycosphere and proposal of Xinfangfangia lacusdiani sp. nov.</title>
        <authorList>
            <person name="Deng Y."/>
            <person name="Zhang Y.Q."/>
        </authorList>
    </citation>
    <scope>NUCLEOTIDE SEQUENCE [LARGE SCALE GENOMIC DNA]</scope>
    <source>
        <strain evidence="3">CPCC 101403</strain>
    </source>
</reference>